<gene>
    <name evidence="8" type="ORF">TTHERM_00463010</name>
</gene>
<sequence length="265" mass="31624">MLVVIIYIYFYFIKFNKIQKAKINKQIIIQIGIQINLQMAEKNQITLGYWNIRGLGQLSRYLLEYTGLKYKEKRYQKLEEWFQKDKQGLGIEFANLPYLIDGDLKLTESHAVNLYIIRKSGKNELLGTNLIEESKIRELIGYLEDFFRQILTLCFNPQFSIIKQQKYNDDFSLRLQRLENQLTKDNRKWLNGQSLSLPDFIFYEISQYIKGIYPEEFKKLPKIQAFQARFEEIEQIQDYMMSEEYIYAPFLAVGHGAQWTGLKQK</sequence>
<protein>
    <recommendedName>
        <fullName evidence="3">glutathione transferase</fullName>
        <ecNumber evidence="3">2.5.1.18</ecNumber>
    </recommendedName>
</protein>
<dbReference type="SUPFAM" id="SSF52833">
    <property type="entry name" value="Thioredoxin-like"/>
    <property type="match status" value="1"/>
</dbReference>
<dbReference type="EC" id="2.5.1.18" evidence="3"/>
<dbReference type="EMBL" id="GG662650">
    <property type="protein sequence ID" value="EAR98553.2"/>
    <property type="molecule type" value="Genomic_DNA"/>
</dbReference>
<dbReference type="Gene3D" id="3.40.30.10">
    <property type="entry name" value="Glutaredoxin"/>
    <property type="match status" value="1"/>
</dbReference>
<accession>Q23PY2</accession>
<dbReference type="OrthoDB" id="410118at2759"/>
<dbReference type="RefSeq" id="XP_001018798.2">
    <property type="nucleotide sequence ID" value="XM_001018798.3"/>
</dbReference>
<evidence type="ECO:0000313" key="9">
    <source>
        <dbReference type="Proteomes" id="UP000009168"/>
    </source>
</evidence>
<dbReference type="SFLD" id="SFLDS00019">
    <property type="entry name" value="Glutathione_Transferase_(cytos"/>
    <property type="match status" value="1"/>
</dbReference>
<dbReference type="GO" id="GO:0004364">
    <property type="term" value="F:glutathione transferase activity"/>
    <property type="evidence" value="ECO:0007669"/>
    <property type="project" value="UniProtKB-EC"/>
</dbReference>
<dbReference type="InterPro" id="IPR010987">
    <property type="entry name" value="Glutathione-S-Trfase_C-like"/>
</dbReference>
<dbReference type="Gene3D" id="1.20.1050.10">
    <property type="match status" value="1"/>
</dbReference>
<dbReference type="AlphaFoldDB" id="Q23PY2"/>
<dbReference type="InterPro" id="IPR050213">
    <property type="entry name" value="GST_superfamily"/>
</dbReference>
<comment type="function">
    <text evidence="1">Conjugation of reduced glutathione to a wide number of exogenous and endogenous hydrophobic electrophiles.</text>
</comment>
<proteinExistence type="inferred from homology"/>
<dbReference type="PROSITE" id="PS50404">
    <property type="entry name" value="GST_NTER"/>
    <property type="match status" value="1"/>
</dbReference>
<evidence type="ECO:0000256" key="3">
    <source>
        <dbReference type="ARBA" id="ARBA00012452"/>
    </source>
</evidence>
<name>Q23PY2_TETTS</name>
<feature type="domain" description="GST N-terminal" evidence="6">
    <location>
        <begin position="43"/>
        <end position="124"/>
    </location>
</feature>
<dbReference type="PROSITE" id="PS50405">
    <property type="entry name" value="GST_CTER"/>
    <property type="match status" value="1"/>
</dbReference>
<organism evidence="8 9">
    <name type="scientific">Tetrahymena thermophila (strain SB210)</name>
    <dbReference type="NCBI Taxonomy" id="312017"/>
    <lineage>
        <taxon>Eukaryota</taxon>
        <taxon>Sar</taxon>
        <taxon>Alveolata</taxon>
        <taxon>Ciliophora</taxon>
        <taxon>Intramacronucleata</taxon>
        <taxon>Oligohymenophorea</taxon>
        <taxon>Hymenostomatida</taxon>
        <taxon>Tetrahymenina</taxon>
        <taxon>Tetrahymenidae</taxon>
        <taxon>Tetrahymena</taxon>
    </lineage>
</organism>
<evidence type="ECO:0000313" key="8">
    <source>
        <dbReference type="EMBL" id="EAR98553.2"/>
    </source>
</evidence>
<dbReference type="GeneID" id="7845171"/>
<dbReference type="STRING" id="312017.Q23PY2"/>
<evidence type="ECO:0000259" key="7">
    <source>
        <dbReference type="PROSITE" id="PS50405"/>
    </source>
</evidence>
<dbReference type="GO" id="GO:0006749">
    <property type="term" value="P:glutathione metabolic process"/>
    <property type="evidence" value="ECO:0007669"/>
    <property type="project" value="TreeGrafter"/>
</dbReference>
<dbReference type="Pfam" id="PF02798">
    <property type="entry name" value="GST_N"/>
    <property type="match status" value="1"/>
</dbReference>
<dbReference type="InterPro" id="IPR004046">
    <property type="entry name" value="GST_C"/>
</dbReference>
<comment type="catalytic activity">
    <reaction evidence="5">
        <text>RX + glutathione = an S-substituted glutathione + a halide anion + H(+)</text>
        <dbReference type="Rhea" id="RHEA:16437"/>
        <dbReference type="ChEBI" id="CHEBI:15378"/>
        <dbReference type="ChEBI" id="CHEBI:16042"/>
        <dbReference type="ChEBI" id="CHEBI:17792"/>
        <dbReference type="ChEBI" id="CHEBI:57925"/>
        <dbReference type="ChEBI" id="CHEBI:90779"/>
        <dbReference type="EC" id="2.5.1.18"/>
    </reaction>
</comment>
<evidence type="ECO:0000256" key="5">
    <source>
        <dbReference type="ARBA" id="ARBA00047960"/>
    </source>
</evidence>
<dbReference type="InterPro" id="IPR004045">
    <property type="entry name" value="Glutathione_S-Trfase_N"/>
</dbReference>
<reference evidence="9" key="1">
    <citation type="journal article" date="2006" name="PLoS Biol.">
        <title>Macronuclear genome sequence of the ciliate Tetrahymena thermophila, a model eukaryote.</title>
        <authorList>
            <person name="Eisen J.A."/>
            <person name="Coyne R.S."/>
            <person name="Wu M."/>
            <person name="Wu D."/>
            <person name="Thiagarajan M."/>
            <person name="Wortman J.R."/>
            <person name="Badger J.H."/>
            <person name="Ren Q."/>
            <person name="Amedeo P."/>
            <person name="Jones K.M."/>
            <person name="Tallon L.J."/>
            <person name="Delcher A.L."/>
            <person name="Salzberg S.L."/>
            <person name="Silva J.C."/>
            <person name="Haas B.J."/>
            <person name="Majoros W.H."/>
            <person name="Farzad M."/>
            <person name="Carlton J.M."/>
            <person name="Smith R.K. Jr."/>
            <person name="Garg J."/>
            <person name="Pearlman R.E."/>
            <person name="Karrer K.M."/>
            <person name="Sun L."/>
            <person name="Manning G."/>
            <person name="Elde N.C."/>
            <person name="Turkewitz A.P."/>
            <person name="Asai D.J."/>
            <person name="Wilkes D.E."/>
            <person name="Wang Y."/>
            <person name="Cai H."/>
            <person name="Collins K."/>
            <person name="Stewart B.A."/>
            <person name="Lee S.R."/>
            <person name="Wilamowska K."/>
            <person name="Weinberg Z."/>
            <person name="Ruzzo W.L."/>
            <person name="Wloga D."/>
            <person name="Gaertig J."/>
            <person name="Frankel J."/>
            <person name="Tsao C.-C."/>
            <person name="Gorovsky M.A."/>
            <person name="Keeling P.J."/>
            <person name="Waller R.F."/>
            <person name="Patron N.J."/>
            <person name="Cherry J.M."/>
            <person name="Stover N.A."/>
            <person name="Krieger C.J."/>
            <person name="del Toro C."/>
            <person name="Ryder H.F."/>
            <person name="Williamson S.C."/>
            <person name="Barbeau R.A."/>
            <person name="Hamilton E.P."/>
            <person name="Orias E."/>
        </authorList>
    </citation>
    <scope>NUCLEOTIDE SEQUENCE [LARGE SCALE GENOMIC DNA]</scope>
    <source>
        <strain evidence="9">SB210</strain>
    </source>
</reference>
<dbReference type="InterPro" id="IPR040079">
    <property type="entry name" value="Glutathione_S-Trfase"/>
</dbReference>
<dbReference type="SUPFAM" id="SSF47616">
    <property type="entry name" value="GST C-terminal domain-like"/>
    <property type="match status" value="1"/>
</dbReference>
<dbReference type="HOGENOM" id="CLU_039475_2_0_1"/>
<evidence type="ECO:0000259" key="6">
    <source>
        <dbReference type="PROSITE" id="PS50404"/>
    </source>
</evidence>
<dbReference type="Pfam" id="PF14497">
    <property type="entry name" value="GST_C_3"/>
    <property type="match status" value="1"/>
</dbReference>
<dbReference type="Proteomes" id="UP000009168">
    <property type="component" value="Unassembled WGS sequence"/>
</dbReference>
<keyword evidence="9" id="KW-1185">Reference proteome</keyword>
<dbReference type="eggNOG" id="KOG1695">
    <property type="taxonomic scope" value="Eukaryota"/>
</dbReference>
<evidence type="ECO:0000256" key="1">
    <source>
        <dbReference type="ARBA" id="ARBA00003701"/>
    </source>
</evidence>
<dbReference type="InParanoid" id="Q23PY2"/>
<comment type="similarity">
    <text evidence="2">Belongs to the GST superfamily. Mu family.</text>
</comment>
<dbReference type="PANTHER" id="PTHR11571:SF222">
    <property type="entry name" value="GLUTATHIONE TRANSFERASE"/>
    <property type="match status" value="1"/>
</dbReference>
<dbReference type="PANTHER" id="PTHR11571">
    <property type="entry name" value="GLUTATHIONE S-TRANSFERASE"/>
    <property type="match status" value="1"/>
</dbReference>
<dbReference type="InterPro" id="IPR036249">
    <property type="entry name" value="Thioredoxin-like_sf"/>
</dbReference>
<evidence type="ECO:0000256" key="4">
    <source>
        <dbReference type="ARBA" id="ARBA00022679"/>
    </source>
</evidence>
<dbReference type="InterPro" id="IPR036282">
    <property type="entry name" value="Glutathione-S-Trfase_C_sf"/>
</dbReference>
<dbReference type="KEGG" id="tet:TTHERM_00463010"/>
<feature type="domain" description="GST C-terminal" evidence="7">
    <location>
        <begin position="129"/>
        <end position="250"/>
    </location>
</feature>
<evidence type="ECO:0000256" key="2">
    <source>
        <dbReference type="ARBA" id="ARBA00005861"/>
    </source>
</evidence>
<keyword evidence="4" id="KW-0808">Transferase</keyword>